<protein>
    <recommendedName>
        <fullName evidence="1">DUF4357 domain-containing protein</fullName>
    </recommendedName>
</protein>
<dbReference type="EMBL" id="CAJEWA010000008">
    <property type="protein sequence ID" value="CAD2081924.1"/>
    <property type="molecule type" value="Genomic_DNA"/>
</dbReference>
<organism evidence="2 3">
    <name type="scientific">Jeotgalicoccus coquinae</name>
    <dbReference type="NCBI Taxonomy" id="709509"/>
    <lineage>
        <taxon>Bacteria</taxon>
        <taxon>Bacillati</taxon>
        <taxon>Bacillota</taxon>
        <taxon>Bacilli</taxon>
        <taxon>Bacillales</taxon>
        <taxon>Staphylococcaceae</taxon>
        <taxon>Jeotgalicoccus</taxon>
    </lineage>
</organism>
<comment type="caution">
    <text evidence="2">The sequence shown here is derived from an EMBL/GenBank/DDBJ whole genome shotgun (WGS) entry which is preliminary data.</text>
</comment>
<dbReference type="Pfam" id="PF14267">
    <property type="entry name" value="DUF4357"/>
    <property type="match status" value="1"/>
</dbReference>
<accession>A0A6V7RTW2</accession>
<evidence type="ECO:0000259" key="1">
    <source>
        <dbReference type="Pfam" id="PF14267"/>
    </source>
</evidence>
<sequence>MFERIKRHNESSMKKEFWDRAIVFSSKDDYLTKTQIQYLEAKLVKEIRKIQSTITENIQITKEPILSEVDRAEMEEFYQALSLLLKTFGYDFLEEKSVNLDNTSDKETEKSEEGFMEGVVFKFEIKDAVSYMKIIDNDYVVLEGSTIVKEGRQNIPPGVLEARQTLINKGYLVKDQNNKLYKLTENYAFQSPSYASGFVAGGNDNGWTSWKYNGKTMSELEDNNNL</sequence>
<evidence type="ECO:0000313" key="3">
    <source>
        <dbReference type="Proteomes" id="UP000534001"/>
    </source>
</evidence>
<proteinExistence type="predicted"/>
<evidence type="ECO:0000313" key="2">
    <source>
        <dbReference type="EMBL" id="CAD2081924.1"/>
    </source>
</evidence>
<dbReference type="AlphaFoldDB" id="A0A6V7RTW2"/>
<dbReference type="RefSeq" id="WP_188357524.1">
    <property type="nucleotide sequence ID" value="NZ_BMCO01000001.1"/>
</dbReference>
<dbReference type="Proteomes" id="UP000534001">
    <property type="component" value="Unassembled WGS sequence"/>
</dbReference>
<feature type="domain" description="DUF4357" evidence="1">
    <location>
        <begin position="163"/>
        <end position="213"/>
    </location>
</feature>
<reference evidence="2 3" key="1">
    <citation type="submission" date="2020-07" db="EMBL/GenBank/DDBJ databases">
        <authorList>
            <person name="Criscuolo A."/>
        </authorList>
    </citation>
    <scope>NUCLEOTIDE SEQUENCE [LARGE SCALE GENOMIC DNA]</scope>
    <source>
        <strain evidence="2">CIP111751</strain>
    </source>
</reference>
<name>A0A6V7RTW2_9STAP</name>
<gene>
    <name evidence="2" type="ORF">JEOCOQ751_02231</name>
</gene>
<dbReference type="InterPro" id="IPR025579">
    <property type="entry name" value="DUF4357"/>
</dbReference>